<reference evidence="1" key="1">
    <citation type="submission" date="2024-12" db="EMBL/GenBank/DDBJ databases">
        <authorList>
            <person name="Wu N."/>
        </authorList>
    </citation>
    <scope>NUCLEOTIDE SEQUENCE</scope>
    <source>
        <strain evidence="1">P15</strain>
    </source>
</reference>
<keyword evidence="1" id="KW-0378">Hydrolase</keyword>
<dbReference type="EMBL" id="JBJURJ010000001">
    <property type="protein sequence ID" value="MFM9326813.1"/>
    <property type="molecule type" value="Genomic_DNA"/>
</dbReference>
<proteinExistence type="predicted"/>
<organism evidence="1 2">
    <name type="scientific">Paenibacillus mesotrionivorans</name>
    <dbReference type="NCBI Taxonomy" id="3160968"/>
    <lineage>
        <taxon>Bacteria</taxon>
        <taxon>Bacillati</taxon>
        <taxon>Bacillota</taxon>
        <taxon>Bacilli</taxon>
        <taxon>Bacillales</taxon>
        <taxon>Paenibacillaceae</taxon>
        <taxon>Paenibacillus</taxon>
    </lineage>
</organism>
<gene>
    <name evidence="1" type="ORF">ACI1P1_00740</name>
</gene>
<name>A0ACC7NQM7_9BACL</name>
<dbReference type="Proteomes" id="UP001631969">
    <property type="component" value="Unassembled WGS sequence"/>
</dbReference>
<comment type="caution">
    <text evidence="1">The sequence shown here is derived from an EMBL/GenBank/DDBJ whole genome shotgun (WGS) entry which is preliminary data.</text>
</comment>
<accession>A0ACC7NQM7</accession>
<sequence>MRNWMYKGLAVSLACAIAVPFLAPTQGLAAADKTTKYRVYQFDQPVKEFQDYNQAVGYAQYFYASRVEEISTGAWKWDNYPRYQVYQLDYALPDGAFRTLEEAVAEAAKWGVSSVRDLQGSGWVWNNYPRYRVYQGDATLDGWSFTTLNAAIAEARKWGGAHIIDLSDNHWVWDNLSSKEKAELRNGQLAYQVYQGTYSQDSWRFAYLEDAVNEALNWGGSQIVRIADKKTVFTNFKEYKVYQNENLLDEFVSLDQAADYARLWGHSTIRLNGKIIWNNYPSYTVYQNSNLIGEYNKLSDALSYASYYSNASIRSREGMKFWNNFRALQIWSWNGSSAKSTIDTQTSNLMGLDVDSPSWFTLEDATGKLKDASSKETVDLLRSRGYQVHPLVSNQFDSALTTQFLADKDAQARFISALVAKSAQLRVDGINVDFESLNGKDRAAFTTFITNLTAAAHQQGLKISVDLPRGSVKWNHLTAFDHEKLGSIVDYVITMTYDQHYSGSTVPGSVAGLQWVEEGIEEFLSYGIPRDKLILGIPFYVREWTLDANGGLLGNKALYSRDLKALMASRPTVSTWDKTFNQYKVEYYGDDGNKRVFWLENQESVKARLELAKKYDLVGVAAWRLGQEDPAFWETILQNK</sequence>
<protein>
    <submittedName>
        <fullName evidence="1">Glycosyl hydrolase family 18 protein</fullName>
    </submittedName>
</protein>
<evidence type="ECO:0000313" key="2">
    <source>
        <dbReference type="Proteomes" id="UP001631969"/>
    </source>
</evidence>
<keyword evidence="2" id="KW-1185">Reference proteome</keyword>
<evidence type="ECO:0000313" key="1">
    <source>
        <dbReference type="EMBL" id="MFM9326813.1"/>
    </source>
</evidence>